<name>A0ABP8N480_9BACT</name>
<feature type="transmembrane region" description="Helical" evidence="1">
    <location>
        <begin position="71"/>
        <end position="102"/>
    </location>
</feature>
<keyword evidence="1" id="KW-1133">Transmembrane helix</keyword>
<gene>
    <name evidence="2" type="ORF">GCM10023092_28430</name>
</gene>
<accession>A0ABP8N480</accession>
<evidence type="ECO:0000313" key="2">
    <source>
        <dbReference type="EMBL" id="GAA4459104.1"/>
    </source>
</evidence>
<organism evidence="2 3">
    <name type="scientific">Rurimicrobium arvi</name>
    <dbReference type="NCBI Taxonomy" id="2049916"/>
    <lineage>
        <taxon>Bacteria</taxon>
        <taxon>Pseudomonadati</taxon>
        <taxon>Bacteroidota</taxon>
        <taxon>Chitinophagia</taxon>
        <taxon>Chitinophagales</taxon>
        <taxon>Chitinophagaceae</taxon>
        <taxon>Rurimicrobium</taxon>
    </lineage>
</organism>
<keyword evidence="1" id="KW-0472">Membrane</keyword>
<evidence type="ECO:0000313" key="3">
    <source>
        <dbReference type="Proteomes" id="UP001501410"/>
    </source>
</evidence>
<protein>
    <submittedName>
        <fullName evidence="2">Uncharacterized protein</fullName>
    </submittedName>
</protein>
<comment type="caution">
    <text evidence="2">The sequence shown here is derived from an EMBL/GenBank/DDBJ whole genome shotgun (WGS) entry which is preliminary data.</text>
</comment>
<keyword evidence="3" id="KW-1185">Reference proteome</keyword>
<sequence>MKKDNNIRTLVILHICVLAFLLLHLVLSGITGYRISQPVLFPFKIALYLSGLILFFKTFRKSRLQSLYYSFYLASAIVAAVFTTIGGIFMALLASLLLFPIYPKTTLFKNDQIIIYSRFQGFMAACCSYEVAQPVYCIFEKHRGYIYVNDPVDPQSDTFGWQGDTIVYRHSISTYRYSEKITRDTTEILPLGK</sequence>
<feature type="transmembrane region" description="Helical" evidence="1">
    <location>
        <begin position="38"/>
        <end position="59"/>
    </location>
</feature>
<keyword evidence="1" id="KW-0812">Transmembrane</keyword>
<dbReference type="Proteomes" id="UP001501410">
    <property type="component" value="Unassembled WGS sequence"/>
</dbReference>
<evidence type="ECO:0000256" key="1">
    <source>
        <dbReference type="SAM" id="Phobius"/>
    </source>
</evidence>
<dbReference type="RefSeq" id="WP_344828644.1">
    <property type="nucleotide sequence ID" value="NZ_BAABEZ010000024.1"/>
</dbReference>
<proteinExistence type="predicted"/>
<reference evidence="3" key="1">
    <citation type="journal article" date="2019" name="Int. J. Syst. Evol. Microbiol.">
        <title>The Global Catalogue of Microorganisms (GCM) 10K type strain sequencing project: providing services to taxonomists for standard genome sequencing and annotation.</title>
        <authorList>
            <consortium name="The Broad Institute Genomics Platform"/>
            <consortium name="The Broad Institute Genome Sequencing Center for Infectious Disease"/>
            <person name="Wu L."/>
            <person name="Ma J."/>
        </authorList>
    </citation>
    <scope>NUCLEOTIDE SEQUENCE [LARGE SCALE GENOMIC DNA]</scope>
    <source>
        <strain evidence="3">JCM 31921</strain>
    </source>
</reference>
<dbReference type="EMBL" id="BAABEZ010000024">
    <property type="protein sequence ID" value="GAA4459104.1"/>
    <property type="molecule type" value="Genomic_DNA"/>
</dbReference>